<evidence type="ECO:0000256" key="3">
    <source>
        <dbReference type="ARBA" id="ARBA00022729"/>
    </source>
</evidence>
<evidence type="ECO:0000256" key="2">
    <source>
        <dbReference type="ARBA" id="ARBA00006275"/>
    </source>
</evidence>
<keyword evidence="4" id="KW-0472">Membrane</keyword>
<proteinExistence type="inferred from homology"/>
<dbReference type="Gene3D" id="1.25.40.390">
    <property type="match status" value="1"/>
</dbReference>
<dbReference type="InterPro" id="IPR033985">
    <property type="entry name" value="SusD-like_N"/>
</dbReference>
<protein>
    <submittedName>
        <fullName evidence="8">RagB/SusD family nutrient uptake outer membrane protein</fullName>
    </submittedName>
</protein>
<evidence type="ECO:0000256" key="4">
    <source>
        <dbReference type="ARBA" id="ARBA00023136"/>
    </source>
</evidence>
<dbReference type="InterPro" id="IPR011990">
    <property type="entry name" value="TPR-like_helical_dom_sf"/>
</dbReference>
<organism evidence="8 9">
    <name type="scientific">Reichenbachiella carrageenanivorans</name>
    <dbReference type="NCBI Taxonomy" id="2979869"/>
    <lineage>
        <taxon>Bacteria</taxon>
        <taxon>Pseudomonadati</taxon>
        <taxon>Bacteroidota</taxon>
        <taxon>Cytophagia</taxon>
        <taxon>Cytophagales</taxon>
        <taxon>Reichenbachiellaceae</taxon>
        <taxon>Reichenbachiella</taxon>
    </lineage>
</organism>
<keyword evidence="3" id="KW-0732">Signal</keyword>
<evidence type="ECO:0000259" key="7">
    <source>
        <dbReference type="Pfam" id="PF14322"/>
    </source>
</evidence>
<dbReference type="Pfam" id="PF14322">
    <property type="entry name" value="SusD-like_3"/>
    <property type="match status" value="1"/>
</dbReference>
<keyword evidence="9" id="KW-1185">Reference proteome</keyword>
<evidence type="ECO:0000256" key="1">
    <source>
        <dbReference type="ARBA" id="ARBA00004442"/>
    </source>
</evidence>
<feature type="domain" description="RagB/SusD" evidence="6">
    <location>
        <begin position="266"/>
        <end position="495"/>
    </location>
</feature>
<dbReference type="PROSITE" id="PS51257">
    <property type="entry name" value="PROKAR_LIPOPROTEIN"/>
    <property type="match status" value="1"/>
</dbReference>
<dbReference type="Pfam" id="PF07980">
    <property type="entry name" value="SusD_RagB"/>
    <property type="match status" value="1"/>
</dbReference>
<dbReference type="SUPFAM" id="SSF48452">
    <property type="entry name" value="TPR-like"/>
    <property type="match status" value="1"/>
</dbReference>
<comment type="subcellular location">
    <subcellularLocation>
        <location evidence="1">Cell outer membrane</location>
    </subcellularLocation>
</comment>
<dbReference type="RefSeq" id="WP_263051538.1">
    <property type="nucleotide sequence ID" value="NZ_CP106735.1"/>
</dbReference>
<dbReference type="EMBL" id="CP106735">
    <property type="protein sequence ID" value="UXX79807.1"/>
    <property type="molecule type" value="Genomic_DNA"/>
</dbReference>
<evidence type="ECO:0000256" key="5">
    <source>
        <dbReference type="ARBA" id="ARBA00023237"/>
    </source>
</evidence>
<evidence type="ECO:0000259" key="6">
    <source>
        <dbReference type="Pfam" id="PF07980"/>
    </source>
</evidence>
<feature type="domain" description="SusD-like N-terminal" evidence="7">
    <location>
        <begin position="23"/>
        <end position="221"/>
    </location>
</feature>
<evidence type="ECO:0000313" key="9">
    <source>
        <dbReference type="Proteomes" id="UP001062165"/>
    </source>
</evidence>
<dbReference type="CDD" id="cd08977">
    <property type="entry name" value="SusD"/>
    <property type="match status" value="1"/>
</dbReference>
<keyword evidence="5" id="KW-0998">Cell outer membrane</keyword>
<accession>A0ABY6D0X0</accession>
<evidence type="ECO:0000313" key="8">
    <source>
        <dbReference type="EMBL" id="UXX79807.1"/>
    </source>
</evidence>
<reference evidence="8" key="1">
    <citation type="submission" date="2022-10" db="EMBL/GenBank/DDBJ databases">
        <title>Comparative genomics and taxonomic characterization of three novel marine species of genus Reichenbachiella exhibiting antioxidant and polysaccharide degradation activities.</title>
        <authorList>
            <person name="Muhammad N."/>
            <person name="Lee Y.-J."/>
            <person name="Ko J."/>
            <person name="Kim S.-G."/>
        </authorList>
    </citation>
    <scope>NUCLEOTIDE SEQUENCE</scope>
    <source>
        <strain evidence="8">Wsw4-B4</strain>
    </source>
</reference>
<name>A0ABY6D0X0_9BACT</name>
<comment type="similarity">
    <text evidence="2">Belongs to the SusD family.</text>
</comment>
<dbReference type="InterPro" id="IPR012944">
    <property type="entry name" value="SusD_RagB_dom"/>
</dbReference>
<dbReference type="Proteomes" id="UP001062165">
    <property type="component" value="Chromosome"/>
</dbReference>
<gene>
    <name evidence="8" type="ORF">N7E81_01635</name>
</gene>
<sequence>MMKNILKHITIVALIIFGGCSDDYLDRTPLDQFTTDVFFQTDEHALQAVNAAYDPFQFWEYYSNRFQYLGNIASDDAVKGGFGASDQAQFDLINSFSIFPDNVAFKNRWQAIYVGVFRANIVLDNVPDIDMDATLKARIIAEAKFLRALNYFNLVVAFGGVPLIDRQLGIDEQNVPRSTTAETWAFIEKDLTEAAADLPVSYGAADVGRATRGAANGLLGKALVYQEKWAGAETALKKLTTGADAVYDLVPDYRSLFDGTNENSVESVFEIQFASGVSVLPWATPADGNGSALNTTSGPQGAGYDGWGFNVPTQDLIDAYETTALGGEDPRLSATVFRDGDVVNGIPYEAQSETGYRCKKYVIGDGINGSSVIDSPVNLHVLRYADILLLLAEALNEQGGKEAEAETYLNMVRDRAGLTLVAGNNQAALRSLILQERRIELAMEGERFFDLVRTGEAATVLAAVGFEAPKHNLMPIPQAEMDVNTALAGNQNPGYN</sequence>